<evidence type="ECO:0000256" key="7">
    <source>
        <dbReference type="HAMAP-Rule" id="MF_01374"/>
    </source>
</evidence>
<dbReference type="InterPro" id="IPR035680">
    <property type="entry name" value="Clx_II_MBL"/>
</dbReference>
<dbReference type="EMBL" id="NMOS02000011">
    <property type="protein sequence ID" value="RDH40296.1"/>
    <property type="molecule type" value="Genomic_DNA"/>
</dbReference>
<feature type="binding site" evidence="7">
    <location>
        <position position="56"/>
    </location>
    <ligand>
        <name>Zn(2+)</name>
        <dbReference type="ChEBI" id="CHEBI:29105"/>
        <label>1</label>
    </ligand>
</feature>
<name>A0A370CJ14_9COXI</name>
<feature type="binding site" evidence="7">
    <location>
        <position position="131"/>
    </location>
    <ligand>
        <name>Zn(2+)</name>
        <dbReference type="ChEBI" id="CHEBI:29105"/>
        <label>2</label>
    </ligand>
</feature>
<feature type="binding site" evidence="7">
    <location>
        <position position="58"/>
    </location>
    <ligand>
        <name>Zn(2+)</name>
        <dbReference type="ChEBI" id="CHEBI:29105"/>
        <label>1</label>
    </ligand>
</feature>
<dbReference type="InterPro" id="IPR001279">
    <property type="entry name" value="Metallo-B-lactamas"/>
</dbReference>
<dbReference type="Pfam" id="PF16123">
    <property type="entry name" value="HAGH_C"/>
    <property type="match status" value="1"/>
</dbReference>
<evidence type="ECO:0000256" key="1">
    <source>
        <dbReference type="ARBA" id="ARBA00001623"/>
    </source>
</evidence>
<feature type="binding site" evidence="7">
    <location>
        <position position="114"/>
    </location>
    <ligand>
        <name>Zn(2+)</name>
        <dbReference type="ChEBI" id="CHEBI:29105"/>
        <label>1</label>
    </ligand>
</feature>
<evidence type="ECO:0000313" key="9">
    <source>
        <dbReference type="EMBL" id="RDH40296.1"/>
    </source>
</evidence>
<feature type="binding site" evidence="7">
    <location>
        <position position="169"/>
    </location>
    <ligand>
        <name>Zn(2+)</name>
        <dbReference type="ChEBI" id="CHEBI:29105"/>
        <label>2</label>
    </ligand>
</feature>
<proteinExistence type="inferred from homology"/>
<evidence type="ECO:0000256" key="3">
    <source>
        <dbReference type="ARBA" id="ARBA00006759"/>
    </source>
</evidence>
<evidence type="ECO:0000256" key="6">
    <source>
        <dbReference type="ARBA" id="ARBA00022833"/>
    </source>
</evidence>
<dbReference type="GO" id="GO:0004416">
    <property type="term" value="F:hydroxyacylglutathione hydrolase activity"/>
    <property type="evidence" value="ECO:0007669"/>
    <property type="project" value="UniProtKB-UniRule"/>
</dbReference>
<accession>A0A370CJ14</accession>
<dbReference type="UniPathway" id="UPA00619">
    <property type="reaction ID" value="UER00676"/>
</dbReference>
<feature type="binding site" evidence="7">
    <location>
        <position position="131"/>
    </location>
    <ligand>
        <name>Zn(2+)</name>
        <dbReference type="ChEBI" id="CHEBI:29105"/>
        <label>1</label>
    </ligand>
</feature>
<dbReference type="InterPro" id="IPR050110">
    <property type="entry name" value="Glyoxalase_II_hydrolase"/>
</dbReference>
<comment type="pathway">
    <text evidence="2 7">Secondary metabolite metabolism; methylglyoxal degradation; (R)-lactate from methylglyoxal: step 2/2.</text>
</comment>
<reference evidence="9 10" key="2">
    <citation type="journal article" date="2018" name="J. Invertebr. Pathol.">
        <title>'Candidatus Aquirickettsiella gammari' (Gammaproteobacteria: Legionellales: Coxiellaceae): A bacterial pathogen of the freshwater crustacean Gammarus fossarum (Malacostraca: Amphipoda).</title>
        <authorList>
            <person name="Bojko J."/>
            <person name="Dunn A.M."/>
            <person name="Stebbing P.D."/>
            <person name="van Aerle R."/>
            <person name="Bacela-Spychalska K."/>
            <person name="Bean T.P."/>
            <person name="Urrutia A."/>
            <person name="Stentiford G.D."/>
        </authorList>
    </citation>
    <scope>NUCLEOTIDE SEQUENCE [LARGE SCALE GENOMIC DNA]</scope>
    <source>
        <strain evidence="9">RA15029</strain>
    </source>
</reference>
<comment type="function">
    <text evidence="7">Thiolesterase that catalyzes the hydrolysis of S-D-lactoyl-glutathione to form glutathione and D-lactic acid.</text>
</comment>
<dbReference type="PANTHER" id="PTHR43705:SF1">
    <property type="entry name" value="HYDROXYACYLGLUTATHIONE HYDROLASE GLOB"/>
    <property type="match status" value="1"/>
</dbReference>
<comment type="similarity">
    <text evidence="3 7">Belongs to the metallo-beta-lactamase superfamily. Glyoxalase II family.</text>
</comment>
<dbReference type="HAMAP" id="MF_01374">
    <property type="entry name" value="Glyoxalase_2"/>
    <property type="match status" value="1"/>
</dbReference>
<dbReference type="GO" id="GO:0019243">
    <property type="term" value="P:methylglyoxal catabolic process to D-lactate via S-lactoyl-glutathione"/>
    <property type="evidence" value="ECO:0007669"/>
    <property type="project" value="UniProtKB-UniRule"/>
</dbReference>
<keyword evidence="10" id="KW-1185">Reference proteome</keyword>
<reference evidence="9 10" key="1">
    <citation type="journal article" date="2017" name="Int. J. Syst. Evol. Microbiol.">
        <title>Aquarickettsiella crustaci n. gen. n. sp. (Gammaproteobacteria: Legionellales: Coxiellaceae); a bacterial pathogen of the freshwater crustacean: Gammarus fossarum (Malacostraca: Amphipoda).</title>
        <authorList>
            <person name="Bojko J."/>
            <person name="Dunn A.M."/>
            <person name="Stebbing P.D."/>
            <person name="Van Aerle R."/>
            <person name="Bacela-Spychalska K."/>
            <person name="Bean T.P."/>
            <person name="Stentiford G.D."/>
        </authorList>
    </citation>
    <scope>NUCLEOTIDE SEQUENCE [LARGE SCALE GENOMIC DNA]</scope>
    <source>
        <strain evidence="9">RA15029</strain>
    </source>
</reference>
<evidence type="ECO:0000256" key="5">
    <source>
        <dbReference type="ARBA" id="ARBA00022801"/>
    </source>
</evidence>
<dbReference type="SMART" id="SM00849">
    <property type="entry name" value="Lactamase_B"/>
    <property type="match status" value="1"/>
</dbReference>
<dbReference type="PANTHER" id="PTHR43705">
    <property type="entry name" value="HYDROXYACYLGLUTATHIONE HYDROLASE"/>
    <property type="match status" value="1"/>
</dbReference>
<feature type="domain" description="Metallo-beta-lactamase" evidence="8">
    <location>
        <begin position="13"/>
        <end position="169"/>
    </location>
</feature>
<dbReference type="EC" id="3.1.2.6" evidence="7"/>
<dbReference type="InterPro" id="IPR036866">
    <property type="entry name" value="RibonucZ/Hydroxyglut_hydro"/>
</dbReference>
<dbReference type="InterPro" id="IPR017782">
    <property type="entry name" value="Hydroxyacylglutathione_Hdrlase"/>
</dbReference>
<evidence type="ECO:0000256" key="2">
    <source>
        <dbReference type="ARBA" id="ARBA00004963"/>
    </source>
</evidence>
<dbReference type="SUPFAM" id="SSF56281">
    <property type="entry name" value="Metallo-hydrolase/oxidoreductase"/>
    <property type="match status" value="1"/>
</dbReference>
<evidence type="ECO:0000256" key="4">
    <source>
        <dbReference type="ARBA" id="ARBA00022723"/>
    </source>
</evidence>
<comment type="cofactor">
    <cofactor evidence="7">
        <name>Zn(2+)</name>
        <dbReference type="ChEBI" id="CHEBI:29105"/>
    </cofactor>
    <text evidence="7">Binds 2 Zn(2+) ions per subunit.</text>
</comment>
<evidence type="ECO:0000259" key="8">
    <source>
        <dbReference type="SMART" id="SM00849"/>
    </source>
</evidence>
<feature type="binding site" evidence="7">
    <location>
        <position position="60"/>
    </location>
    <ligand>
        <name>Zn(2+)</name>
        <dbReference type="ChEBI" id="CHEBI:29105"/>
        <label>2</label>
    </ligand>
</feature>
<comment type="caution">
    <text evidence="9">The sequence shown here is derived from an EMBL/GenBank/DDBJ whole genome shotgun (WGS) entry which is preliminary data.</text>
</comment>
<dbReference type="Proteomes" id="UP000226429">
    <property type="component" value="Unassembled WGS sequence"/>
</dbReference>
<protein>
    <recommendedName>
        <fullName evidence="7">Hydroxyacylglutathione hydrolase</fullName>
        <ecNumber evidence="7">3.1.2.6</ecNumber>
    </recommendedName>
    <alternativeName>
        <fullName evidence="7">Glyoxalase II</fullName>
        <shortName evidence="7">Glx II</shortName>
    </alternativeName>
</protein>
<gene>
    <name evidence="7 9" type="primary">gloB</name>
    <name evidence="9" type="ORF">CFE62_004615</name>
</gene>
<organism evidence="9 10">
    <name type="scientific">Candidatus Aquirickettsiella gammari</name>
    <dbReference type="NCBI Taxonomy" id="2016198"/>
    <lineage>
        <taxon>Bacteria</taxon>
        <taxon>Pseudomonadati</taxon>
        <taxon>Pseudomonadota</taxon>
        <taxon>Gammaproteobacteria</taxon>
        <taxon>Legionellales</taxon>
        <taxon>Coxiellaceae</taxon>
        <taxon>Candidatus Aquirickettsiella</taxon>
    </lineage>
</organism>
<comment type="subunit">
    <text evidence="7">Monomer.</text>
</comment>
<sequence>MSIQVLPILAFKDNYIWCLINEETKHCLIVDPGEAKPVLAQLKHLNLTLDALLITHHHWDHTNGIRSILKSFPVPVFGPAKEKIVGLTHPVDEGDKVELANWPISFAVLAIPGHTLGHIAYYGNQLLFCGDTLFTGGCGRLFEGTAEQMLNSLKKLAHLPDQTQIYCGHEYTLANLHFAQAAEPSNPHIKERLEKTRILRQKNLASVPSSLGEERLSNPFLRCKNPGILTQIEKRTGKKFTSTVEVFTYLRQWKNNFK</sequence>
<keyword evidence="6 7" id="KW-0862">Zinc</keyword>
<dbReference type="Gene3D" id="3.60.15.10">
    <property type="entry name" value="Ribonuclease Z/Hydroxyacylglutathione hydrolase-like"/>
    <property type="match status" value="1"/>
</dbReference>
<comment type="catalytic activity">
    <reaction evidence="1 7">
        <text>an S-(2-hydroxyacyl)glutathione + H2O = a 2-hydroxy carboxylate + glutathione + H(+)</text>
        <dbReference type="Rhea" id="RHEA:21864"/>
        <dbReference type="ChEBI" id="CHEBI:15377"/>
        <dbReference type="ChEBI" id="CHEBI:15378"/>
        <dbReference type="ChEBI" id="CHEBI:57925"/>
        <dbReference type="ChEBI" id="CHEBI:58896"/>
        <dbReference type="ChEBI" id="CHEBI:71261"/>
        <dbReference type="EC" id="3.1.2.6"/>
    </reaction>
</comment>
<dbReference type="PIRSF" id="PIRSF005457">
    <property type="entry name" value="Glx"/>
    <property type="match status" value="1"/>
</dbReference>
<dbReference type="AlphaFoldDB" id="A0A370CJ14"/>
<keyword evidence="4 7" id="KW-0479">Metal-binding</keyword>
<dbReference type="InterPro" id="IPR032282">
    <property type="entry name" value="HAGH_C"/>
</dbReference>
<dbReference type="CDD" id="cd07723">
    <property type="entry name" value="hydroxyacylglutathione_hydrolase_MBL-fold"/>
    <property type="match status" value="1"/>
</dbReference>
<keyword evidence="5 7" id="KW-0378">Hydrolase</keyword>
<dbReference type="NCBIfam" id="TIGR03413">
    <property type="entry name" value="GSH_gloB"/>
    <property type="match status" value="1"/>
</dbReference>
<dbReference type="Pfam" id="PF00753">
    <property type="entry name" value="Lactamase_B"/>
    <property type="match status" value="1"/>
</dbReference>
<evidence type="ECO:0000313" key="10">
    <source>
        <dbReference type="Proteomes" id="UP000226429"/>
    </source>
</evidence>
<dbReference type="GO" id="GO:0046872">
    <property type="term" value="F:metal ion binding"/>
    <property type="evidence" value="ECO:0007669"/>
    <property type="project" value="UniProtKB-KW"/>
</dbReference>
<feature type="binding site" evidence="7">
    <location>
        <position position="61"/>
    </location>
    <ligand>
        <name>Zn(2+)</name>
        <dbReference type="ChEBI" id="CHEBI:29105"/>
        <label>2</label>
    </ligand>
</feature>